<dbReference type="PROSITE" id="PS50835">
    <property type="entry name" value="IG_LIKE"/>
    <property type="match status" value="1"/>
</dbReference>
<dbReference type="InterPro" id="IPR007110">
    <property type="entry name" value="Ig-like_dom"/>
</dbReference>
<accession>A0A2G8K8T9</accession>
<dbReference type="AlphaFoldDB" id="A0A2G8K8T9"/>
<dbReference type="Gene3D" id="2.60.40.10">
    <property type="entry name" value="Immunoglobulins"/>
    <property type="match status" value="1"/>
</dbReference>
<protein>
    <submittedName>
        <fullName evidence="8">Putative neuroglian-like isoform 2</fullName>
    </submittedName>
</protein>
<proteinExistence type="predicted"/>
<dbReference type="EMBL" id="MRZV01000779">
    <property type="protein sequence ID" value="PIK44390.1"/>
    <property type="molecule type" value="Genomic_DNA"/>
</dbReference>
<evidence type="ECO:0000256" key="6">
    <source>
        <dbReference type="SAM" id="Phobius"/>
    </source>
</evidence>
<dbReference type="InterPro" id="IPR036179">
    <property type="entry name" value="Ig-like_dom_sf"/>
</dbReference>
<evidence type="ECO:0000256" key="4">
    <source>
        <dbReference type="ARBA" id="ARBA00023180"/>
    </source>
</evidence>
<dbReference type="GO" id="GO:0050839">
    <property type="term" value="F:cell adhesion molecule binding"/>
    <property type="evidence" value="ECO:0007669"/>
    <property type="project" value="TreeGrafter"/>
</dbReference>
<feature type="domain" description="Ig-like" evidence="7">
    <location>
        <begin position="106"/>
        <end position="311"/>
    </location>
</feature>
<keyword evidence="5" id="KW-0393">Immunoglobulin domain</keyword>
<evidence type="ECO:0000313" key="9">
    <source>
        <dbReference type="Proteomes" id="UP000230750"/>
    </source>
</evidence>
<dbReference type="PANTHER" id="PTHR11640:SF31">
    <property type="entry name" value="IRREGULAR CHIASM C-ROUGHEST PROTEIN-RELATED"/>
    <property type="match status" value="1"/>
</dbReference>
<dbReference type="InterPro" id="IPR013783">
    <property type="entry name" value="Ig-like_fold"/>
</dbReference>
<evidence type="ECO:0000256" key="1">
    <source>
        <dbReference type="ARBA" id="ARBA00004479"/>
    </source>
</evidence>
<keyword evidence="6" id="KW-0812">Transmembrane</keyword>
<organism evidence="8 9">
    <name type="scientific">Stichopus japonicus</name>
    <name type="common">Sea cucumber</name>
    <dbReference type="NCBI Taxonomy" id="307972"/>
    <lineage>
        <taxon>Eukaryota</taxon>
        <taxon>Metazoa</taxon>
        <taxon>Echinodermata</taxon>
        <taxon>Eleutherozoa</taxon>
        <taxon>Echinozoa</taxon>
        <taxon>Holothuroidea</taxon>
        <taxon>Aspidochirotacea</taxon>
        <taxon>Aspidochirotida</taxon>
        <taxon>Stichopodidae</taxon>
        <taxon>Apostichopus</taxon>
    </lineage>
</organism>
<gene>
    <name evidence="8" type="ORF">BSL78_18750</name>
</gene>
<dbReference type="SMART" id="SM00409">
    <property type="entry name" value="IG"/>
    <property type="match status" value="2"/>
</dbReference>
<evidence type="ECO:0000313" key="8">
    <source>
        <dbReference type="EMBL" id="PIK44390.1"/>
    </source>
</evidence>
<keyword evidence="9" id="KW-1185">Reference proteome</keyword>
<feature type="transmembrane region" description="Helical" evidence="6">
    <location>
        <begin position="439"/>
        <end position="461"/>
    </location>
</feature>
<sequence>MSEDNVACKENYYIHRYSSANISCDHDTSFYTVRWYFNDNEVSFLLIDGGSKGGSGYESGEYDITEEGVMIIKRAETKHEGSYKIVVLGKGGLGGSQTMMVYVTVPVETLSIVDCTTSTSELCKDKDKITSSLICEARDYWPSVKLQWMQISENGSTVVPTNTSMTFDTTSLLYNSSSVLEYIPELFSYQYFTCVAIGNAAYKVSNNSMTMKGNLPFHEIPRKDVYVMKGKDLTLYCPHDNFPFGQLQVQHRDGTDNVIKVFNSYCPNDGSCAENEGRVTTIENVNNDDDGLYQCISSNGVNATKNETDVTTVIFPDNLEPIFGACGSMAKCTQPLYTSGSGNCSISGAKPPVKLSMKADDLSKDLLTIHTNDESIVHDDSTGTSTTTITFNYEVPKCTDSVTLRCVPEPVEYNRPIEEATLQLESETSNCPEKGGSPALIVILIIFIVVVISVVLAVYIYKRRTGVNLLTEVLSTARAKCNNGREELGEISEEEEPLKTSNQAKVETPKQSFLKLICLFCEKLEQGKVDPFPFLDEFVETEQLENEVAMKIAIHFAECKRNDWIISSKVAKLLNTVLEKQQLSLVERIGVFGQMYEKGQINTDEYILVTISLFTDKKDDFEKALVCLTSKTSILDHELLKKLLQCLDAFLNRDYEVLKPKLNQDDQQVQVIISPEPDSNADEDNRIMLLKSISSCENANGIFLKLLLLGIQSAGIDYNIFITIMRDCKDEISTKMVISLLAASRRSNLDTDTFFALQLTTLLLNEMLSMGEYLEELKTSLEENLISKECLVAQLDGCIQSDKLTNQSLLETYRKSLEEDWITFETLQQKIGDKWEKEEWVKLLLPIAIRHQHENEKPLEMLTDVIKKYQIKMDDMKTILDSAGVSLEISTLEEAQPI</sequence>
<dbReference type="GO" id="GO:0005886">
    <property type="term" value="C:plasma membrane"/>
    <property type="evidence" value="ECO:0007669"/>
    <property type="project" value="TreeGrafter"/>
</dbReference>
<name>A0A2G8K8T9_STIJA</name>
<dbReference type="STRING" id="307972.A0A2G8K8T9"/>
<comment type="caution">
    <text evidence="8">The sequence shown here is derived from an EMBL/GenBank/DDBJ whole genome shotgun (WGS) entry which is preliminary data.</text>
</comment>
<dbReference type="PANTHER" id="PTHR11640">
    <property type="entry name" value="NEPHRIN"/>
    <property type="match status" value="1"/>
</dbReference>
<dbReference type="SUPFAM" id="SSF48726">
    <property type="entry name" value="Immunoglobulin"/>
    <property type="match status" value="2"/>
</dbReference>
<dbReference type="Proteomes" id="UP000230750">
    <property type="component" value="Unassembled WGS sequence"/>
</dbReference>
<keyword evidence="3" id="KW-1015">Disulfide bond</keyword>
<reference evidence="8 9" key="1">
    <citation type="journal article" date="2017" name="PLoS Biol.">
        <title>The sea cucumber genome provides insights into morphological evolution and visceral regeneration.</title>
        <authorList>
            <person name="Zhang X."/>
            <person name="Sun L."/>
            <person name="Yuan J."/>
            <person name="Sun Y."/>
            <person name="Gao Y."/>
            <person name="Zhang L."/>
            <person name="Li S."/>
            <person name="Dai H."/>
            <person name="Hamel J.F."/>
            <person name="Liu C."/>
            <person name="Yu Y."/>
            <person name="Liu S."/>
            <person name="Lin W."/>
            <person name="Guo K."/>
            <person name="Jin S."/>
            <person name="Xu P."/>
            <person name="Storey K.B."/>
            <person name="Huan P."/>
            <person name="Zhang T."/>
            <person name="Zhou Y."/>
            <person name="Zhang J."/>
            <person name="Lin C."/>
            <person name="Li X."/>
            <person name="Xing L."/>
            <person name="Huo D."/>
            <person name="Sun M."/>
            <person name="Wang L."/>
            <person name="Mercier A."/>
            <person name="Li F."/>
            <person name="Yang H."/>
            <person name="Xiang J."/>
        </authorList>
    </citation>
    <scope>NUCLEOTIDE SEQUENCE [LARGE SCALE GENOMIC DNA]</scope>
    <source>
        <strain evidence="8">Shaxun</strain>
        <tissue evidence="8">Muscle</tissue>
    </source>
</reference>
<keyword evidence="4" id="KW-0325">Glycoprotein</keyword>
<dbReference type="InterPro" id="IPR003599">
    <property type="entry name" value="Ig_sub"/>
</dbReference>
<keyword evidence="2 6" id="KW-0472">Membrane</keyword>
<evidence type="ECO:0000256" key="3">
    <source>
        <dbReference type="ARBA" id="ARBA00023157"/>
    </source>
</evidence>
<keyword evidence="6" id="KW-1133">Transmembrane helix</keyword>
<evidence type="ECO:0000256" key="2">
    <source>
        <dbReference type="ARBA" id="ARBA00023136"/>
    </source>
</evidence>
<evidence type="ECO:0000259" key="7">
    <source>
        <dbReference type="PROSITE" id="PS50835"/>
    </source>
</evidence>
<evidence type="ECO:0000256" key="5">
    <source>
        <dbReference type="ARBA" id="ARBA00023319"/>
    </source>
</evidence>
<comment type="subcellular location">
    <subcellularLocation>
        <location evidence="1">Membrane</location>
        <topology evidence="1">Single-pass type I membrane protein</topology>
    </subcellularLocation>
</comment>
<dbReference type="GO" id="GO:0098609">
    <property type="term" value="P:cell-cell adhesion"/>
    <property type="evidence" value="ECO:0007669"/>
    <property type="project" value="TreeGrafter"/>
</dbReference>
<dbReference type="InterPro" id="IPR051275">
    <property type="entry name" value="Cell_adhesion_signaling"/>
</dbReference>
<dbReference type="GO" id="GO:0005911">
    <property type="term" value="C:cell-cell junction"/>
    <property type="evidence" value="ECO:0007669"/>
    <property type="project" value="TreeGrafter"/>
</dbReference>